<dbReference type="Pfam" id="PF12698">
    <property type="entry name" value="ABC2_membrane_3"/>
    <property type="match status" value="1"/>
</dbReference>
<comment type="subcellular location">
    <subcellularLocation>
        <location evidence="1">Membrane</location>
        <topology evidence="1">Multi-pass membrane protein</topology>
    </subcellularLocation>
</comment>
<keyword evidence="4 6" id="KW-0472">Membrane</keyword>
<evidence type="ECO:0000313" key="8">
    <source>
        <dbReference type="EMBL" id="GGZ81756.1"/>
    </source>
</evidence>
<accession>A0A918V9M0</accession>
<evidence type="ECO:0000256" key="1">
    <source>
        <dbReference type="ARBA" id="ARBA00004141"/>
    </source>
</evidence>
<dbReference type="EMBL" id="BMWH01000005">
    <property type="protein sequence ID" value="GGZ81756.1"/>
    <property type="molecule type" value="Genomic_DNA"/>
</dbReference>
<sequence>MTVMLELEIKRALRDWRFVLFTVGMPIIIYLSSARGQGHTLGGTSAAKYLLVSMAVFSAIGAALNTGGPRIAAEREVGWTRQLRLTSMSSGLYITVKVLTAAVISLAAILTIFLFGAVFNHVRMPAALWLASGCAVWLGSLVFCALSVMLGYLFSTTSITIGLMVVNMGFSMLGGLFWPVEIFPSWLRAVAELTPTYHLAELGHSTQLGHWPHLSDLAVLGGCLALFGALAAWLYRRDEIRV</sequence>
<keyword evidence="9" id="KW-1185">Reference proteome</keyword>
<dbReference type="GO" id="GO:0043190">
    <property type="term" value="C:ATP-binding cassette (ABC) transporter complex"/>
    <property type="evidence" value="ECO:0007669"/>
    <property type="project" value="InterPro"/>
</dbReference>
<feature type="domain" description="ABC-2 type transporter transmembrane" evidence="7">
    <location>
        <begin position="45"/>
        <end position="233"/>
    </location>
</feature>
<keyword evidence="2 6" id="KW-0812">Transmembrane</keyword>
<dbReference type="InterPro" id="IPR000412">
    <property type="entry name" value="ABC_2_transport"/>
</dbReference>
<feature type="transmembrane region" description="Helical" evidence="6">
    <location>
        <begin position="16"/>
        <end position="34"/>
    </location>
</feature>
<evidence type="ECO:0000313" key="9">
    <source>
        <dbReference type="Proteomes" id="UP000623010"/>
    </source>
</evidence>
<dbReference type="PIRSF" id="PIRSF006648">
    <property type="entry name" value="DrrB"/>
    <property type="match status" value="1"/>
</dbReference>
<name>A0A918V9M0_9ACTN</name>
<evidence type="ECO:0000259" key="7">
    <source>
        <dbReference type="Pfam" id="PF12698"/>
    </source>
</evidence>
<protein>
    <submittedName>
        <fullName evidence="8">ABC transporter</fullName>
    </submittedName>
</protein>
<dbReference type="PANTHER" id="PTHR43229">
    <property type="entry name" value="NODULATION PROTEIN J"/>
    <property type="match status" value="1"/>
</dbReference>
<organism evidence="8 9">
    <name type="scientific">Streptomyces echinoruber</name>
    <dbReference type="NCBI Taxonomy" id="68898"/>
    <lineage>
        <taxon>Bacteria</taxon>
        <taxon>Bacillati</taxon>
        <taxon>Actinomycetota</taxon>
        <taxon>Actinomycetes</taxon>
        <taxon>Kitasatosporales</taxon>
        <taxon>Streptomycetaceae</taxon>
        <taxon>Streptomyces</taxon>
    </lineage>
</organism>
<keyword evidence="5" id="KW-0046">Antibiotic resistance</keyword>
<reference evidence="8" key="2">
    <citation type="submission" date="2020-09" db="EMBL/GenBank/DDBJ databases">
        <authorList>
            <person name="Sun Q."/>
            <person name="Ohkuma M."/>
        </authorList>
    </citation>
    <scope>NUCLEOTIDE SEQUENCE</scope>
    <source>
        <strain evidence="8">JCM 5016</strain>
    </source>
</reference>
<dbReference type="GO" id="GO:0046677">
    <property type="term" value="P:response to antibiotic"/>
    <property type="evidence" value="ECO:0007669"/>
    <property type="project" value="UniProtKB-KW"/>
</dbReference>
<dbReference type="InterPro" id="IPR051784">
    <property type="entry name" value="Nod_factor_ABC_transporter"/>
</dbReference>
<feature type="transmembrane region" description="Helical" evidence="6">
    <location>
        <begin position="217"/>
        <end position="235"/>
    </location>
</feature>
<feature type="transmembrane region" description="Helical" evidence="6">
    <location>
        <begin position="46"/>
        <end position="65"/>
    </location>
</feature>
<evidence type="ECO:0000256" key="4">
    <source>
        <dbReference type="ARBA" id="ARBA00023136"/>
    </source>
</evidence>
<dbReference type="PANTHER" id="PTHR43229:SF2">
    <property type="entry name" value="NODULATION PROTEIN J"/>
    <property type="match status" value="1"/>
</dbReference>
<dbReference type="AlphaFoldDB" id="A0A918V9M0"/>
<reference evidence="8" key="1">
    <citation type="journal article" date="2014" name="Int. J. Syst. Evol. Microbiol.">
        <title>Complete genome sequence of Corynebacterium casei LMG S-19264T (=DSM 44701T), isolated from a smear-ripened cheese.</title>
        <authorList>
            <consortium name="US DOE Joint Genome Institute (JGI-PGF)"/>
            <person name="Walter F."/>
            <person name="Albersmeier A."/>
            <person name="Kalinowski J."/>
            <person name="Ruckert C."/>
        </authorList>
    </citation>
    <scope>NUCLEOTIDE SEQUENCE</scope>
    <source>
        <strain evidence="8">JCM 5016</strain>
    </source>
</reference>
<keyword evidence="3 6" id="KW-1133">Transmembrane helix</keyword>
<proteinExistence type="predicted"/>
<feature type="transmembrane region" description="Helical" evidence="6">
    <location>
        <begin position="91"/>
        <end position="115"/>
    </location>
</feature>
<gene>
    <name evidence="8" type="ORF">GCM10010389_19460</name>
</gene>
<feature type="transmembrane region" description="Helical" evidence="6">
    <location>
        <begin position="161"/>
        <end position="180"/>
    </location>
</feature>
<feature type="transmembrane region" description="Helical" evidence="6">
    <location>
        <begin position="127"/>
        <end position="154"/>
    </location>
</feature>
<dbReference type="GO" id="GO:0140359">
    <property type="term" value="F:ABC-type transporter activity"/>
    <property type="evidence" value="ECO:0007669"/>
    <property type="project" value="InterPro"/>
</dbReference>
<comment type="caution">
    <text evidence="8">The sequence shown here is derived from an EMBL/GenBank/DDBJ whole genome shotgun (WGS) entry which is preliminary data.</text>
</comment>
<evidence type="ECO:0000256" key="6">
    <source>
        <dbReference type="SAM" id="Phobius"/>
    </source>
</evidence>
<dbReference type="Proteomes" id="UP000623010">
    <property type="component" value="Unassembled WGS sequence"/>
</dbReference>
<dbReference type="InterPro" id="IPR013525">
    <property type="entry name" value="ABC2_TM"/>
</dbReference>
<evidence type="ECO:0000256" key="5">
    <source>
        <dbReference type="ARBA" id="ARBA00023251"/>
    </source>
</evidence>
<evidence type="ECO:0000256" key="3">
    <source>
        <dbReference type="ARBA" id="ARBA00022989"/>
    </source>
</evidence>
<evidence type="ECO:0000256" key="2">
    <source>
        <dbReference type="ARBA" id="ARBA00022692"/>
    </source>
</evidence>